<dbReference type="EMBL" id="FUYE01000012">
    <property type="protein sequence ID" value="SKB01802.1"/>
    <property type="molecule type" value="Genomic_DNA"/>
</dbReference>
<sequence length="412" mass="46460">MFSRFPFLTFPLHSFTEVLAKLPPESGTRLRQHLKNATYSIRLVRYWWAGQALAKESRRLGRPLTVVDVGCERGWLKHFTPEGVVDRWIGLDWNPRQELIALAMYDEVHHANFDMPLPLPSAVADAVVCLHVFEHLPRPGATIVEISRLLGPGGIFLGGSPTMPGWLAGLREKYFRNRLSRGLVAFGGHITVLSPQRWKNLASDAGLTPEFITGSHLVRYTGSKLENYRWWLRLNQIWGALLPSLGSEVYIQARRTPAWASQTDRLSSQDPHWRGLWVGLGLASVAAIAAIFMFLSGHRGDDSHIQSLTAWLDAHQKGTDIFVIGDSVIHQRLADRQDTLQASNQKELVDFMHKHPGAHLLLSMQSALELIQSDEPALWKVDSHLDLDHHDYLLLRFNDSGTALPEYLLGHQ</sequence>
<keyword evidence="2" id="KW-0489">Methyltransferase</keyword>
<evidence type="ECO:0000256" key="1">
    <source>
        <dbReference type="SAM" id="Phobius"/>
    </source>
</evidence>
<keyword evidence="1" id="KW-0472">Membrane</keyword>
<dbReference type="STRING" id="48467.SAMN02745166_03463"/>
<keyword evidence="1" id="KW-0812">Transmembrane</keyword>
<keyword evidence="3" id="KW-1185">Reference proteome</keyword>
<dbReference type="Gene3D" id="3.40.50.150">
    <property type="entry name" value="Vaccinia Virus protein VP39"/>
    <property type="match status" value="1"/>
</dbReference>
<dbReference type="Proteomes" id="UP000190774">
    <property type="component" value="Unassembled WGS sequence"/>
</dbReference>
<evidence type="ECO:0000313" key="3">
    <source>
        <dbReference type="Proteomes" id="UP000190774"/>
    </source>
</evidence>
<dbReference type="OrthoDB" id="8936324at2"/>
<dbReference type="Pfam" id="PF13489">
    <property type="entry name" value="Methyltransf_23"/>
    <property type="match status" value="1"/>
</dbReference>
<gene>
    <name evidence="2" type="ORF">SAMN02745166_03463</name>
</gene>
<dbReference type="AlphaFoldDB" id="A0A1T4YJ49"/>
<dbReference type="RefSeq" id="WP_078814655.1">
    <property type="nucleotide sequence ID" value="NZ_FUYE01000012.1"/>
</dbReference>
<evidence type="ECO:0000313" key="2">
    <source>
        <dbReference type="EMBL" id="SKB01802.1"/>
    </source>
</evidence>
<accession>A0A1T4YJ49</accession>
<keyword evidence="2" id="KW-0808">Transferase</keyword>
<dbReference type="SUPFAM" id="SSF53335">
    <property type="entry name" value="S-adenosyl-L-methionine-dependent methyltransferases"/>
    <property type="match status" value="1"/>
</dbReference>
<dbReference type="InterPro" id="IPR029063">
    <property type="entry name" value="SAM-dependent_MTases_sf"/>
</dbReference>
<organism evidence="2 3">
    <name type="scientific">Prosthecobacter debontii</name>
    <dbReference type="NCBI Taxonomy" id="48467"/>
    <lineage>
        <taxon>Bacteria</taxon>
        <taxon>Pseudomonadati</taxon>
        <taxon>Verrucomicrobiota</taxon>
        <taxon>Verrucomicrobiia</taxon>
        <taxon>Verrucomicrobiales</taxon>
        <taxon>Verrucomicrobiaceae</taxon>
        <taxon>Prosthecobacter</taxon>
    </lineage>
</organism>
<protein>
    <submittedName>
        <fullName evidence="2">Ubiquinone/menaquinone biosynthesis C-methylase UbiE</fullName>
    </submittedName>
</protein>
<keyword evidence="1" id="KW-1133">Transmembrane helix</keyword>
<dbReference type="GO" id="GO:0008168">
    <property type="term" value="F:methyltransferase activity"/>
    <property type="evidence" value="ECO:0007669"/>
    <property type="project" value="UniProtKB-KW"/>
</dbReference>
<name>A0A1T4YJ49_9BACT</name>
<reference evidence="3" key="1">
    <citation type="submission" date="2017-02" db="EMBL/GenBank/DDBJ databases">
        <authorList>
            <person name="Varghese N."/>
            <person name="Submissions S."/>
        </authorList>
    </citation>
    <scope>NUCLEOTIDE SEQUENCE [LARGE SCALE GENOMIC DNA]</scope>
    <source>
        <strain evidence="3">ATCC 700200</strain>
    </source>
</reference>
<feature type="transmembrane region" description="Helical" evidence="1">
    <location>
        <begin position="275"/>
        <end position="295"/>
    </location>
</feature>
<dbReference type="GO" id="GO:0032259">
    <property type="term" value="P:methylation"/>
    <property type="evidence" value="ECO:0007669"/>
    <property type="project" value="UniProtKB-KW"/>
</dbReference>
<dbReference type="CDD" id="cd02440">
    <property type="entry name" value="AdoMet_MTases"/>
    <property type="match status" value="1"/>
</dbReference>
<keyword evidence="2" id="KW-0830">Ubiquinone</keyword>
<proteinExistence type="predicted"/>